<evidence type="ECO:0000313" key="12">
    <source>
        <dbReference type="EMBL" id="AIZ15333.1"/>
    </source>
</evidence>
<dbReference type="GO" id="GO:0034707">
    <property type="term" value="C:chloride channel complex"/>
    <property type="evidence" value="ECO:0007669"/>
    <property type="project" value="UniProtKB-KW"/>
</dbReference>
<reference evidence="12 13" key="1">
    <citation type="journal article" date="2015" name="Genome Announc.">
        <title>Complete and Assembled Genome Sequence of Bifidobacterium kashiwanohense PV20-2, Isolated from the Feces of an Anemic Kenyan Infant.</title>
        <authorList>
            <person name="Vazquez-Gutierrez P."/>
            <person name="Lacroix C."/>
            <person name="Chassard C."/>
            <person name="Klumpp J."/>
            <person name="Jans C."/>
            <person name="Stevens M.J."/>
        </authorList>
    </citation>
    <scope>NUCLEOTIDE SEQUENCE [LARGE SCALE GENOMIC DNA]</scope>
    <source>
        <strain evidence="12 13">PV20-2</strain>
    </source>
</reference>
<feature type="compositionally biased region" description="Basic and acidic residues" evidence="10">
    <location>
        <begin position="24"/>
        <end position="38"/>
    </location>
</feature>
<feature type="transmembrane region" description="Helical" evidence="11">
    <location>
        <begin position="342"/>
        <end position="363"/>
    </location>
</feature>
<comment type="subcellular location">
    <subcellularLocation>
        <location evidence="1">Membrane</location>
        <topology evidence="1">Multi-pass membrane protein</topology>
    </subcellularLocation>
</comment>
<dbReference type="Pfam" id="PF00654">
    <property type="entry name" value="Voltage_CLC"/>
    <property type="match status" value="1"/>
</dbReference>
<protein>
    <submittedName>
        <fullName evidence="12">Chloride channel protein</fullName>
    </submittedName>
</protein>
<dbReference type="CDD" id="cd01033">
    <property type="entry name" value="ClC_like"/>
    <property type="match status" value="1"/>
</dbReference>
<feature type="transmembrane region" description="Helical" evidence="11">
    <location>
        <begin position="144"/>
        <end position="164"/>
    </location>
</feature>
<feature type="region of interest" description="Disordered" evidence="10">
    <location>
        <begin position="1"/>
        <end position="47"/>
    </location>
</feature>
<dbReference type="STRING" id="1447716.AH68_10150"/>
<keyword evidence="9" id="KW-0407">Ion channel</keyword>
<accession>A0A0A7I529</accession>
<dbReference type="InterPro" id="IPR001807">
    <property type="entry name" value="ClC"/>
</dbReference>
<feature type="transmembrane region" description="Helical" evidence="11">
    <location>
        <begin position="433"/>
        <end position="454"/>
    </location>
</feature>
<keyword evidence="3 11" id="KW-0812">Transmembrane</keyword>
<dbReference type="PANTHER" id="PTHR43427:SF6">
    <property type="entry name" value="CHLORIDE CHANNEL PROTEIN CLC-E"/>
    <property type="match status" value="1"/>
</dbReference>
<dbReference type="PRINTS" id="PR00762">
    <property type="entry name" value="CLCHANNEL"/>
</dbReference>
<sequence length="470" mass="49237">MDVAAGGTIGGGLNEGDGVQGVRQMRESQESQKTRESQESQNSHGTQPKIGRIPALIAAVVIVGVAIGAAAGLLTLMLYGVEHLALGYVENSQESGPFNVPVIRRLISVTAGAAIAAVIWWLLRTRSTRVPSVKKAVNGDIMPIWQTVVHVLLQIFIVGTGMSIGREVAPRELGAMFGQRFARWVHLDAKDTRMLVAITAAAGLAGVYNAPLAGTFFAVEILLADITLETVTLAFACSALASWVASLVKGTHTFYLIGETDGLFTPDYMAFALVAGMILGVAGALFRRGSQWAEKSKPSGVGILWMLPIVGLLTGVVAIWVPQVMGNGRATAQLSFSSDVDLAVLPILLVSFLAKAIVTLLTIRSGASGGVLQPGIALGASGGALLGILWMQVFHTNSIGMYALLGACALLAASQQAPLMAICLVMELADTPINLFVPIGLAVAVSAFTSSRLAKPLAAWHLPWVKAVDR</sequence>
<gene>
    <name evidence="12" type="ORF">AH68_10150</name>
</gene>
<keyword evidence="4 11" id="KW-1133">Transmembrane helix</keyword>
<dbReference type="KEGG" id="bka:AH68_10150"/>
<feature type="compositionally biased region" description="Gly residues" evidence="10">
    <location>
        <begin position="7"/>
        <end position="19"/>
    </location>
</feature>
<feature type="transmembrane region" description="Helical" evidence="11">
    <location>
        <begin position="226"/>
        <end position="248"/>
    </location>
</feature>
<dbReference type="AlphaFoldDB" id="A0A0A7I529"/>
<feature type="transmembrane region" description="Helical" evidence="11">
    <location>
        <begin position="268"/>
        <end position="286"/>
    </location>
</feature>
<dbReference type="PANTHER" id="PTHR43427">
    <property type="entry name" value="CHLORIDE CHANNEL PROTEIN CLC-E"/>
    <property type="match status" value="1"/>
</dbReference>
<keyword evidence="6 11" id="KW-0472">Membrane</keyword>
<name>A0A0A7I529_9BIFI</name>
<evidence type="ECO:0000256" key="7">
    <source>
        <dbReference type="ARBA" id="ARBA00023173"/>
    </source>
</evidence>
<dbReference type="HOGENOM" id="CLU_015263_0_0_11"/>
<dbReference type="InterPro" id="IPR014743">
    <property type="entry name" value="Cl-channel_core"/>
</dbReference>
<keyword evidence="2" id="KW-0813">Transport</keyword>
<evidence type="ECO:0000256" key="3">
    <source>
        <dbReference type="ARBA" id="ARBA00022692"/>
    </source>
</evidence>
<evidence type="ECO:0000256" key="8">
    <source>
        <dbReference type="ARBA" id="ARBA00023214"/>
    </source>
</evidence>
<dbReference type="Gene3D" id="1.10.3080.10">
    <property type="entry name" value="Clc chloride channel"/>
    <property type="match status" value="1"/>
</dbReference>
<dbReference type="SUPFAM" id="SSF81340">
    <property type="entry name" value="Clc chloride channel"/>
    <property type="match status" value="1"/>
</dbReference>
<proteinExistence type="predicted"/>
<evidence type="ECO:0000256" key="9">
    <source>
        <dbReference type="ARBA" id="ARBA00023303"/>
    </source>
</evidence>
<evidence type="ECO:0000256" key="11">
    <source>
        <dbReference type="SAM" id="Phobius"/>
    </source>
</evidence>
<feature type="transmembrane region" description="Helical" evidence="11">
    <location>
        <begin position="298"/>
        <end position="322"/>
    </location>
</feature>
<organism evidence="12 13">
    <name type="scientific">Bifidobacterium catenulatum PV20-2</name>
    <dbReference type="NCBI Taxonomy" id="1447716"/>
    <lineage>
        <taxon>Bacteria</taxon>
        <taxon>Bacillati</taxon>
        <taxon>Actinomycetota</taxon>
        <taxon>Actinomycetes</taxon>
        <taxon>Bifidobacteriales</taxon>
        <taxon>Bifidobacteriaceae</taxon>
        <taxon>Bifidobacterium</taxon>
    </lineage>
</organism>
<feature type="transmembrane region" description="Helical" evidence="11">
    <location>
        <begin position="375"/>
        <end position="393"/>
    </location>
</feature>
<feature type="transmembrane region" description="Helical" evidence="11">
    <location>
        <begin position="56"/>
        <end position="81"/>
    </location>
</feature>
<feature type="transmembrane region" description="Helical" evidence="11">
    <location>
        <begin position="194"/>
        <end position="219"/>
    </location>
</feature>
<keyword evidence="7" id="KW-0869">Chloride channel</keyword>
<evidence type="ECO:0000313" key="13">
    <source>
        <dbReference type="Proteomes" id="UP000030625"/>
    </source>
</evidence>
<keyword evidence="8" id="KW-0868">Chloride</keyword>
<keyword evidence="5" id="KW-0406">Ion transport</keyword>
<feature type="transmembrane region" description="Helical" evidence="11">
    <location>
        <begin position="399"/>
        <end position="426"/>
    </location>
</feature>
<dbReference type="EMBL" id="CP007456">
    <property type="protein sequence ID" value="AIZ15333.1"/>
    <property type="molecule type" value="Genomic_DNA"/>
</dbReference>
<evidence type="ECO:0000256" key="4">
    <source>
        <dbReference type="ARBA" id="ARBA00022989"/>
    </source>
</evidence>
<evidence type="ECO:0000256" key="1">
    <source>
        <dbReference type="ARBA" id="ARBA00004141"/>
    </source>
</evidence>
<evidence type="ECO:0000256" key="10">
    <source>
        <dbReference type="SAM" id="MobiDB-lite"/>
    </source>
</evidence>
<dbReference type="GO" id="GO:0005254">
    <property type="term" value="F:chloride channel activity"/>
    <property type="evidence" value="ECO:0007669"/>
    <property type="project" value="UniProtKB-KW"/>
</dbReference>
<evidence type="ECO:0000256" key="5">
    <source>
        <dbReference type="ARBA" id="ARBA00023065"/>
    </source>
</evidence>
<dbReference type="InterPro" id="IPR050368">
    <property type="entry name" value="ClC-type_chloride_channel"/>
</dbReference>
<dbReference type="Proteomes" id="UP000030625">
    <property type="component" value="Chromosome"/>
</dbReference>
<evidence type="ECO:0000256" key="6">
    <source>
        <dbReference type="ARBA" id="ARBA00023136"/>
    </source>
</evidence>
<feature type="transmembrane region" description="Helical" evidence="11">
    <location>
        <begin position="101"/>
        <end position="123"/>
    </location>
</feature>
<evidence type="ECO:0000256" key="2">
    <source>
        <dbReference type="ARBA" id="ARBA00022448"/>
    </source>
</evidence>